<keyword evidence="1" id="KW-0812">Transmembrane</keyword>
<evidence type="ECO:0000256" key="1">
    <source>
        <dbReference type="SAM" id="Phobius"/>
    </source>
</evidence>
<sequence length="64" mass="6701">MLAALGCAVALIVLLIGMGLAGVVGLSSDPHGYGMFAAILFAAVLTPIALVLWLLYRFLRRDGQ</sequence>
<name>A0A3N1HHM2_9PSEU</name>
<dbReference type="EMBL" id="RJKM01000001">
    <property type="protein sequence ID" value="ROP41964.1"/>
    <property type="molecule type" value="Genomic_DNA"/>
</dbReference>
<keyword evidence="3" id="KW-1185">Reference proteome</keyword>
<protein>
    <submittedName>
        <fullName evidence="2">Uncharacterized protein</fullName>
    </submittedName>
</protein>
<keyword evidence="1" id="KW-1133">Transmembrane helix</keyword>
<reference evidence="2 3" key="1">
    <citation type="submission" date="2018-11" db="EMBL/GenBank/DDBJ databases">
        <title>Sequencing the genomes of 1000 actinobacteria strains.</title>
        <authorList>
            <person name="Klenk H.-P."/>
        </authorList>
    </citation>
    <scope>NUCLEOTIDE SEQUENCE [LARGE SCALE GENOMIC DNA]</scope>
    <source>
        <strain evidence="2 3">DSM 44231</strain>
    </source>
</reference>
<dbReference type="AlphaFoldDB" id="A0A3N1HHM2"/>
<comment type="caution">
    <text evidence="2">The sequence shown here is derived from an EMBL/GenBank/DDBJ whole genome shotgun (WGS) entry which is preliminary data.</text>
</comment>
<accession>A0A3N1HHM2</accession>
<gene>
    <name evidence="2" type="ORF">EDD40_7450</name>
</gene>
<dbReference type="Proteomes" id="UP000268727">
    <property type="component" value="Unassembled WGS sequence"/>
</dbReference>
<feature type="transmembrane region" description="Helical" evidence="1">
    <location>
        <begin position="31"/>
        <end position="56"/>
    </location>
</feature>
<proteinExistence type="predicted"/>
<evidence type="ECO:0000313" key="3">
    <source>
        <dbReference type="Proteomes" id="UP000268727"/>
    </source>
</evidence>
<evidence type="ECO:0000313" key="2">
    <source>
        <dbReference type="EMBL" id="ROP41964.1"/>
    </source>
</evidence>
<keyword evidence="1" id="KW-0472">Membrane</keyword>
<organism evidence="2 3">
    <name type="scientific">Saccharothrix texasensis</name>
    <dbReference type="NCBI Taxonomy" id="103734"/>
    <lineage>
        <taxon>Bacteria</taxon>
        <taxon>Bacillati</taxon>
        <taxon>Actinomycetota</taxon>
        <taxon>Actinomycetes</taxon>
        <taxon>Pseudonocardiales</taxon>
        <taxon>Pseudonocardiaceae</taxon>
        <taxon>Saccharothrix</taxon>
    </lineage>
</organism>